<evidence type="ECO:0000313" key="2">
    <source>
        <dbReference type="EMBL" id="KAK7994565.1"/>
    </source>
</evidence>
<dbReference type="Proteomes" id="UP001396898">
    <property type="component" value="Unassembled WGS sequence"/>
</dbReference>
<gene>
    <name evidence="2" type="ORF">PG991_016153</name>
</gene>
<comment type="caution">
    <text evidence="2">The sequence shown here is derived from an EMBL/GenBank/DDBJ whole genome shotgun (WGS) entry which is preliminary data.</text>
</comment>
<sequence>MDPLSALAIAAAVVQFAEIGGQLMVKGWHRYRRHSQKTKDDEREGEGEMTQEPEEREIEAFINELTLFTRTVRESTDRVVPNLSPGPAEGQLLRLCEECESIAADLQDVLTKIKKRPAKNFQDPTGRGDKKTRGWAGANVKSAEDRLKEIDKSMDWDRRVLAGLWTSSKIEKMQLRLNALRQSTMSTILLCLW</sequence>
<evidence type="ECO:0008006" key="4">
    <source>
        <dbReference type="Google" id="ProtNLM"/>
    </source>
</evidence>
<dbReference type="EMBL" id="JAQQWI010000024">
    <property type="protein sequence ID" value="KAK7994565.1"/>
    <property type="molecule type" value="Genomic_DNA"/>
</dbReference>
<keyword evidence="3" id="KW-1185">Reference proteome</keyword>
<reference evidence="2 3" key="1">
    <citation type="submission" date="2023-01" db="EMBL/GenBank/DDBJ databases">
        <title>Analysis of 21 Apiospora genomes using comparative genomics revels a genus with tremendous synthesis potential of carbohydrate active enzymes and secondary metabolites.</title>
        <authorList>
            <person name="Sorensen T."/>
        </authorList>
    </citation>
    <scope>NUCLEOTIDE SEQUENCE [LARGE SCALE GENOMIC DNA]</scope>
    <source>
        <strain evidence="2 3">CBS 20057</strain>
    </source>
</reference>
<name>A0ABR1R0U1_9PEZI</name>
<organism evidence="2 3">
    <name type="scientific">Apiospora marii</name>
    <dbReference type="NCBI Taxonomy" id="335849"/>
    <lineage>
        <taxon>Eukaryota</taxon>
        <taxon>Fungi</taxon>
        <taxon>Dikarya</taxon>
        <taxon>Ascomycota</taxon>
        <taxon>Pezizomycotina</taxon>
        <taxon>Sordariomycetes</taxon>
        <taxon>Xylariomycetidae</taxon>
        <taxon>Amphisphaeriales</taxon>
        <taxon>Apiosporaceae</taxon>
        <taxon>Apiospora</taxon>
    </lineage>
</organism>
<evidence type="ECO:0000256" key="1">
    <source>
        <dbReference type="SAM" id="MobiDB-lite"/>
    </source>
</evidence>
<feature type="compositionally biased region" description="Acidic residues" evidence="1">
    <location>
        <begin position="43"/>
        <end position="55"/>
    </location>
</feature>
<accession>A0ABR1R0U1</accession>
<proteinExistence type="predicted"/>
<feature type="region of interest" description="Disordered" evidence="1">
    <location>
        <begin position="32"/>
        <end position="55"/>
    </location>
</feature>
<evidence type="ECO:0000313" key="3">
    <source>
        <dbReference type="Proteomes" id="UP001396898"/>
    </source>
</evidence>
<protein>
    <recommendedName>
        <fullName evidence="4">Fungal N-terminal domain-containing protein</fullName>
    </recommendedName>
</protein>